<keyword evidence="1" id="KW-0812">Transmembrane</keyword>
<organism evidence="2">
    <name type="scientific">Bodo saltans virus</name>
    <dbReference type="NCBI Taxonomy" id="2024608"/>
    <lineage>
        <taxon>Viruses</taxon>
        <taxon>Varidnaviria</taxon>
        <taxon>Bamfordvirae</taxon>
        <taxon>Nucleocytoviricota</taxon>
        <taxon>Megaviricetes</taxon>
        <taxon>Imitervirales</taxon>
        <taxon>Mimiviridae</taxon>
        <taxon>Klosneuvirinae</taxon>
        <taxon>Theiavirus</taxon>
        <taxon>Theiavirus salishense</taxon>
    </lineage>
</organism>
<proteinExistence type="predicted"/>
<feature type="transmembrane region" description="Helical" evidence="1">
    <location>
        <begin position="207"/>
        <end position="225"/>
    </location>
</feature>
<keyword evidence="1" id="KW-1133">Transmembrane helix</keyword>
<name>A0A2H4UUB7_9VIRU</name>
<evidence type="ECO:0000313" key="3">
    <source>
        <dbReference type="Proteomes" id="UP000240325"/>
    </source>
</evidence>
<evidence type="ECO:0000313" key="2">
    <source>
        <dbReference type="EMBL" id="ATZ80447.1"/>
    </source>
</evidence>
<protein>
    <submittedName>
        <fullName evidence="2">Uncharacterized protein</fullName>
    </submittedName>
</protein>
<dbReference type="EMBL" id="MF782455">
    <property type="protein sequence ID" value="ATZ80447.1"/>
    <property type="molecule type" value="Genomic_DNA"/>
</dbReference>
<dbReference type="Proteomes" id="UP000240325">
    <property type="component" value="Segment"/>
</dbReference>
<keyword evidence="3" id="KW-1185">Reference proteome</keyword>
<keyword evidence="1" id="KW-0472">Membrane</keyword>
<evidence type="ECO:0000256" key="1">
    <source>
        <dbReference type="SAM" id="Phobius"/>
    </source>
</evidence>
<accession>A0A2H4UUB7</accession>
<reference evidence="2" key="1">
    <citation type="journal article" date="2017" name="Elife">
        <title>The kinetoplastid-infecting Bodo saltans virus (BsV), a window into the most abundant giant viruses in the sea.</title>
        <authorList>
            <person name="Deeg C.M."/>
            <person name="Chow C.-E.T."/>
            <person name="Suttle C.A."/>
        </authorList>
    </citation>
    <scope>NUCLEOTIDE SEQUENCE</scope>
    <source>
        <strain evidence="2">NG1</strain>
    </source>
</reference>
<sequence>MYNNYNQYNDAFSNSDNMELDKLARELNNKRKAHRKAAQNSKNFEKDIIKGIYAYNDKNQFNFSHASCNNSQSDFVSGLPSVIDDSQSFDSSQKQSDLYDKSYVSDEEISSNYSSLPKKTKKSLRMNSEHLNKYKMNDDEQVLLHLKKCNDCKKQLLELLHKKHNIDDNYNYNNNNNNNNNNNEIINNRIMDNATFLGLQDSELKNILILIVIGIIIIIFIDVIFF</sequence>
<gene>
    <name evidence="2" type="ORF">BMW23_0393</name>
</gene>